<dbReference type="SMART" id="SM00495">
    <property type="entry name" value="ChtBD3"/>
    <property type="match status" value="1"/>
</dbReference>
<keyword evidence="3" id="KW-0732">Signal</keyword>
<protein>
    <submittedName>
        <fullName evidence="5">Carbohydrate-binding protein</fullName>
    </submittedName>
</protein>
<dbReference type="Gene3D" id="2.60.40.10">
    <property type="entry name" value="Immunoglobulins"/>
    <property type="match status" value="1"/>
</dbReference>
<dbReference type="CDD" id="cd12214">
    <property type="entry name" value="ChiA1_BD"/>
    <property type="match status" value="1"/>
</dbReference>
<evidence type="ECO:0000256" key="2">
    <source>
        <dbReference type="SAM" id="MobiDB-lite"/>
    </source>
</evidence>
<comment type="caution">
    <text evidence="5">The sequence shown here is derived from an EMBL/GenBank/DDBJ whole genome shotgun (WGS) entry which is preliminary data.</text>
</comment>
<name>A0ABW4SX49_9ACTN</name>
<keyword evidence="1" id="KW-0378">Hydrolase</keyword>
<dbReference type="EMBL" id="JBHUFV010000024">
    <property type="protein sequence ID" value="MFD1933177.1"/>
    <property type="molecule type" value="Genomic_DNA"/>
</dbReference>
<dbReference type="Proteomes" id="UP001597368">
    <property type="component" value="Unassembled WGS sequence"/>
</dbReference>
<evidence type="ECO:0000259" key="4">
    <source>
        <dbReference type="SMART" id="SM00495"/>
    </source>
</evidence>
<dbReference type="SUPFAM" id="SSF49265">
    <property type="entry name" value="Fibronectin type III"/>
    <property type="match status" value="1"/>
</dbReference>
<dbReference type="InterPro" id="IPR013783">
    <property type="entry name" value="Ig-like_fold"/>
</dbReference>
<reference evidence="6" key="1">
    <citation type="journal article" date="2019" name="Int. J. Syst. Evol. Microbiol.">
        <title>The Global Catalogue of Microorganisms (GCM) 10K type strain sequencing project: providing services to taxonomists for standard genome sequencing and annotation.</title>
        <authorList>
            <consortium name="The Broad Institute Genomics Platform"/>
            <consortium name="The Broad Institute Genome Sequencing Center for Infectious Disease"/>
            <person name="Wu L."/>
            <person name="Ma J."/>
        </authorList>
    </citation>
    <scope>NUCLEOTIDE SEQUENCE [LARGE SCALE GENOMIC DNA]</scope>
    <source>
        <strain evidence="6">ICMP 6774ER</strain>
    </source>
</reference>
<keyword evidence="6" id="KW-1185">Reference proteome</keyword>
<dbReference type="Pfam" id="PF02839">
    <property type="entry name" value="CBM_5_12"/>
    <property type="match status" value="1"/>
</dbReference>
<feature type="non-terminal residue" evidence="5">
    <location>
        <position position="129"/>
    </location>
</feature>
<dbReference type="SUPFAM" id="SSF51055">
    <property type="entry name" value="Carbohydrate binding domain"/>
    <property type="match status" value="1"/>
</dbReference>
<feature type="signal peptide" evidence="3">
    <location>
        <begin position="1"/>
        <end position="21"/>
    </location>
</feature>
<gene>
    <name evidence="5" type="ORF">ACFSKW_17010</name>
</gene>
<dbReference type="RefSeq" id="WP_379573222.1">
    <property type="nucleotide sequence ID" value="NZ_JBHUFV010000024.1"/>
</dbReference>
<feature type="region of interest" description="Disordered" evidence="2">
    <location>
        <begin position="71"/>
        <end position="104"/>
    </location>
</feature>
<accession>A0ABW4SX49</accession>
<evidence type="ECO:0000256" key="1">
    <source>
        <dbReference type="ARBA" id="ARBA00022801"/>
    </source>
</evidence>
<evidence type="ECO:0000313" key="5">
    <source>
        <dbReference type="EMBL" id="MFD1933177.1"/>
    </source>
</evidence>
<dbReference type="Gene3D" id="2.10.10.20">
    <property type="entry name" value="Carbohydrate-binding module superfamily 5/12"/>
    <property type="match status" value="1"/>
</dbReference>
<proteinExistence type="predicted"/>
<feature type="chain" id="PRO_5046754760" evidence="3">
    <location>
        <begin position="22"/>
        <end position="129"/>
    </location>
</feature>
<dbReference type="InterPro" id="IPR036116">
    <property type="entry name" value="FN3_sf"/>
</dbReference>
<sequence length="129" mass="12996">MKHTLSKVLAVLAALLMPLTAAVVAPSSAYGAATSSTSAAVFAAWAPWTAYTAGTRVTYNGVEYECVQSHTSQPGWEPPNVPALWKTTGGGGGDTSAPSVPGNLRSTGVTANSVSLAWNASTDNVGVTG</sequence>
<organism evidence="5 6">
    <name type="scientific">Nonomuraea mangrovi</name>
    <dbReference type="NCBI Taxonomy" id="2316207"/>
    <lineage>
        <taxon>Bacteria</taxon>
        <taxon>Bacillati</taxon>
        <taxon>Actinomycetota</taxon>
        <taxon>Actinomycetes</taxon>
        <taxon>Streptosporangiales</taxon>
        <taxon>Streptosporangiaceae</taxon>
        <taxon>Nonomuraea</taxon>
    </lineage>
</organism>
<evidence type="ECO:0000313" key="6">
    <source>
        <dbReference type="Proteomes" id="UP001597368"/>
    </source>
</evidence>
<evidence type="ECO:0000256" key="3">
    <source>
        <dbReference type="SAM" id="SignalP"/>
    </source>
</evidence>
<dbReference type="InterPro" id="IPR003610">
    <property type="entry name" value="CBM5/12"/>
</dbReference>
<feature type="domain" description="Chitin-binding type-3" evidence="4">
    <location>
        <begin position="42"/>
        <end position="88"/>
    </location>
</feature>
<dbReference type="InterPro" id="IPR036573">
    <property type="entry name" value="CBM_sf_5/12"/>
</dbReference>